<sequence length="1447" mass="161345">MAPQKKKKKKTTTKSSSGPKLQISEENERRLRRLLLSSASPSTATAAATATTAPADHEASTSVSKAQKAKRLRAIYDKLSCEGFRADQIERALSALNEGATFEAALDWLCLNLQGDELPLKFSSGVSTASEARVVGVISTAREGWVPSADHSKPDTQVPMTSIPVRKREDSGTLELRERAQADWILQYVEQQEEDEWETLASDLNDNDAAEETIDPSSRASSIAKEYHKARLEAMNAKATRDKKRQERAGNIIRKLKLEMSALGLSDEILSSEFDDCDTKDASYCLPDCNNLETMAMADSGNGVDNIADRIEPTAEEDVIKLSNSSKCDAIHNSLTAPVQDSSTRDDEEADVELSDFFSEDVHTSGTIPSEVLKFQKKEKITLQSSGLGLEKIDGIWKKGDARKIPKAVLHQFCQKLGWEAPKFNKLPGIKDKFGYSVSILRKASGRGKSKKAGGLVTFQLPDKDETFKSAEDAQNSVAAFALCNLFPELPVSEVITEPYSSFITMLHEGETLGSEDSEETRRSSFVDSLLSADIPQSDSMAKSSDAKFSVPLVQENVESIHATTNTKNLNKFKEEESIHLQQEHRKKMKLFKYKEMLEARASLPVSKVKDQILHALKENDVTVVCGETGCGKTTQVPQYILDEMIEEGVGGYCNIICTQPRRIAAISVAERVGEERCEPPLGTAGSLVGFQVRLDSARSDKTKLMFCTTGILLRKLAGDKNLADVTHVIVDEVHERSLLGDFLLIVLHNLIEKQSVHGMRKLKVILMSATVDSGLFSRYFGNCPVITAEGRTHPVSTYFLENIYEHLSYSLASDSPASIRNIVPIHEKHHRSTLNNHRRKKNLVLSAWGDDSLLSESYVNPNFEPTVYHSYSERTRENLKSLNEEIIDYDLLEDLVCDVDDRYPPGAILVFLPGVSEIHLLLDRLAASYRFGGESSNWLLPLHSSLASAEQRKVFLSPPENIRKVIIATDIAETSITIDDVIYVIDCGKHKENRYNPQKKLSSMVEDWISQANARQRKGRAGRVKPGFCFCLYTQHRYTNLMRPYQVPEMLRMPLVELCLQIKSLSLGYIRPFLMRAIEPPREEAIASALSVLYEVGAVEGNEELTPLGYHLAKLPVDVLIGKMLIYGGIFRCMSPILSVSACLSYKSPFLQLKDEKQSVERAKQSLLGEKLDSVDTGHKQSDHLLMVVAYSKWARVLHEKGVKAAQSFCSSYYISSSVMYMIRDMRIQLGTLLADIGLINLPKTFQSAKMKDKLDNWFADTNQPFNAYSHHPSVFKSILCAGLYPNVAATGYGITDTASASMTKAYVNPSGNGRICWFDGRREVYIHPSSSNSNLKAYQYPFLVYLEKVETNKVFLRDTSIISPYSILLFGGTIDVQHQSGQVIIDGWLKLTAPAQTAVLFKELRLRLHHILGELIKKPEMAMVAEDEVIRSIIHLLLEEDKMQK</sequence>
<dbReference type="GO" id="GO:0005524">
    <property type="term" value="F:ATP binding"/>
    <property type="evidence" value="ECO:0007669"/>
    <property type="project" value="UniProtKB-KW"/>
</dbReference>
<protein>
    <recommendedName>
        <fullName evidence="2">RNA helicase</fullName>
        <ecNumber evidence="2">3.6.4.13</ecNumber>
    </recommendedName>
</protein>
<dbReference type="Pfam" id="PF26026">
    <property type="entry name" value="RNA_hel_CTD"/>
    <property type="match status" value="1"/>
</dbReference>
<dbReference type="CDD" id="cd18791">
    <property type="entry name" value="SF2_C_RHA"/>
    <property type="match status" value="1"/>
</dbReference>
<evidence type="ECO:0000256" key="5">
    <source>
        <dbReference type="ARBA" id="ARBA00022741"/>
    </source>
</evidence>
<gene>
    <name evidence="16" type="ORF">Syun_003026</name>
</gene>
<dbReference type="Gene3D" id="1.20.120.1080">
    <property type="match status" value="1"/>
</dbReference>
<keyword evidence="5" id="KW-0547">Nucleotide-binding</keyword>
<dbReference type="InterPro" id="IPR059023">
    <property type="entry name" value="RNA_hel_CTD"/>
</dbReference>
<dbReference type="Pfam" id="PF24899">
    <property type="entry name" value="UBA_DHX29"/>
    <property type="match status" value="1"/>
</dbReference>
<dbReference type="CDD" id="cd00048">
    <property type="entry name" value="DSRM_SF"/>
    <property type="match status" value="1"/>
</dbReference>
<proteinExistence type="inferred from homology"/>
<dbReference type="EMBL" id="JBBNAF010000002">
    <property type="protein sequence ID" value="KAK9162124.1"/>
    <property type="molecule type" value="Genomic_DNA"/>
</dbReference>
<evidence type="ECO:0000256" key="9">
    <source>
        <dbReference type="ARBA" id="ARBA00022884"/>
    </source>
</evidence>
<dbReference type="FunFam" id="1.20.120.1080:FF:000002">
    <property type="entry name" value="Putative ATP-dependent RNA helicase DHX36"/>
    <property type="match status" value="1"/>
</dbReference>
<dbReference type="GO" id="GO:0003723">
    <property type="term" value="F:RNA binding"/>
    <property type="evidence" value="ECO:0007669"/>
    <property type="project" value="UniProtKB-KW"/>
</dbReference>
<evidence type="ECO:0000256" key="3">
    <source>
        <dbReference type="ARBA" id="ARBA00022528"/>
    </source>
</evidence>
<evidence type="ECO:0000256" key="7">
    <source>
        <dbReference type="ARBA" id="ARBA00022806"/>
    </source>
</evidence>
<comment type="catalytic activity">
    <reaction evidence="11">
        <text>ATP + H2O = ADP + phosphate + H(+)</text>
        <dbReference type="Rhea" id="RHEA:13065"/>
        <dbReference type="ChEBI" id="CHEBI:15377"/>
        <dbReference type="ChEBI" id="CHEBI:15378"/>
        <dbReference type="ChEBI" id="CHEBI:30616"/>
        <dbReference type="ChEBI" id="CHEBI:43474"/>
        <dbReference type="ChEBI" id="CHEBI:456216"/>
        <dbReference type="EC" id="3.6.4.13"/>
    </reaction>
</comment>
<keyword evidence="6" id="KW-0378">Hydrolase</keyword>
<comment type="subcellular location">
    <subcellularLocation>
        <location evidence="1">Plastid</location>
        <location evidence="1">Chloroplast</location>
    </subcellularLocation>
</comment>
<name>A0AAP0L2F7_9MAGN</name>
<dbReference type="InterPro" id="IPR011545">
    <property type="entry name" value="DEAD/DEAH_box_helicase_dom"/>
</dbReference>
<dbReference type="PROSITE" id="PS51194">
    <property type="entry name" value="HELICASE_CTER"/>
    <property type="match status" value="1"/>
</dbReference>
<dbReference type="InterPro" id="IPR048333">
    <property type="entry name" value="HA2_WH"/>
</dbReference>
<dbReference type="GO" id="GO:0016787">
    <property type="term" value="F:hydrolase activity"/>
    <property type="evidence" value="ECO:0007669"/>
    <property type="project" value="UniProtKB-KW"/>
</dbReference>
<evidence type="ECO:0000256" key="4">
    <source>
        <dbReference type="ARBA" id="ARBA00022640"/>
    </source>
</evidence>
<evidence type="ECO:0000256" key="11">
    <source>
        <dbReference type="ARBA" id="ARBA00047984"/>
    </source>
</evidence>
<dbReference type="SUPFAM" id="SSF52540">
    <property type="entry name" value="P-loop containing nucleoside triphosphate hydrolases"/>
    <property type="match status" value="1"/>
</dbReference>
<keyword evidence="17" id="KW-1185">Reference proteome</keyword>
<evidence type="ECO:0000259" key="14">
    <source>
        <dbReference type="PROSITE" id="PS51192"/>
    </source>
</evidence>
<evidence type="ECO:0000256" key="2">
    <source>
        <dbReference type="ARBA" id="ARBA00012552"/>
    </source>
</evidence>
<dbReference type="InterPro" id="IPR027417">
    <property type="entry name" value="P-loop_NTPase"/>
</dbReference>
<feature type="domain" description="Helicase ATP-binding" evidence="14">
    <location>
        <begin position="614"/>
        <end position="790"/>
    </location>
</feature>
<dbReference type="PANTHER" id="PTHR18934:SF246">
    <property type="entry name" value="DEXH-BOX ATP-DEPENDENT RNA HELICASE DEXH4, CHLOROPLASTIC-RELATED"/>
    <property type="match status" value="1"/>
</dbReference>
<evidence type="ECO:0000256" key="1">
    <source>
        <dbReference type="ARBA" id="ARBA00004229"/>
    </source>
</evidence>
<dbReference type="SMART" id="SM00487">
    <property type="entry name" value="DEXDc"/>
    <property type="match status" value="1"/>
</dbReference>
<dbReference type="InterPro" id="IPR007502">
    <property type="entry name" value="Helicase-assoc_dom"/>
</dbReference>
<dbReference type="EC" id="3.6.4.13" evidence="2"/>
<keyword evidence="9" id="KW-0694">RNA-binding</keyword>
<dbReference type="Proteomes" id="UP001420932">
    <property type="component" value="Unassembled WGS sequence"/>
</dbReference>
<dbReference type="FunFam" id="3.40.50.300:FF:000500">
    <property type="entry name" value="ATP-dependent RNA helicase DHX29"/>
    <property type="match status" value="1"/>
</dbReference>
<dbReference type="SMART" id="SM00490">
    <property type="entry name" value="HELICc"/>
    <property type="match status" value="1"/>
</dbReference>
<comment type="similarity">
    <text evidence="12">Belongs to the DExH box helicase family.</text>
</comment>
<feature type="region of interest" description="Disordered" evidence="13">
    <location>
        <begin position="1"/>
        <end position="64"/>
    </location>
</feature>
<evidence type="ECO:0000259" key="15">
    <source>
        <dbReference type="PROSITE" id="PS51194"/>
    </source>
</evidence>
<evidence type="ECO:0000256" key="10">
    <source>
        <dbReference type="ARBA" id="ARBA00022946"/>
    </source>
</evidence>
<comment type="caution">
    <text evidence="16">The sequence shown here is derived from an EMBL/GenBank/DDBJ whole genome shotgun (WGS) entry which is preliminary data.</text>
</comment>
<dbReference type="InterPro" id="IPR011709">
    <property type="entry name" value="DEAD-box_helicase_OB_fold"/>
</dbReference>
<evidence type="ECO:0000256" key="12">
    <source>
        <dbReference type="ARBA" id="ARBA00060772"/>
    </source>
</evidence>
<reference evidence="16 17" key="1">
    <citation type="submission" date="2024-01" db="EMBL/GenBank/DDBJ databases">
        <title>Genome assemblies of Stephania.</title>
        <authorList>
            <person name="Yang L."/>
        </authorList>
    </citation>
    <scope>NUCLEOTIDE SEQUENCE [LARGE SCALE GENOMIC DNA]</scope>
    <source>
        <strain evidence="16">YNDBR</strain>
        <tissue evidence="16">Leaf</tissue>
    </source>
</reference>
<dbReference type="PANTHER" id="PTHR18934">
    <property type="entry name" value="ATP-DEPENDENT RNA HELICASE"/>
    <property type="match status" value="1"/>
</dbReference>
<keyword evidence="4" id="KW-0934">Plastid</keyword>
<dbReference type="CDD" id="cd17917">
    <property type="entry name" value="DEXHc_RHA-like"/>
    <property type="match status" value="1"/>
</dbReference>
<dbReference type="FunFam" id="3.40.50.300:FF:000819">
    <property type="entry name" value="ATP dependent RNA helicase, putative"/>
    <property type="match status" value="1"/>
</dbReference>
<dbReference type="Gene3D" id="3.40.50.300">
    <property type="entry name" value="P-loop containing nucleotide triphosphate hydrolases"/>
    <property type="match status" value="2"/>
</dbReference>
<accession>A0AAP0L2F7</accession>
<dbReference type="InterPro" id="IPR014001">
    <property type="entry name" value="Helicase_ATP-bd"/>
</dbReference>
<keyword evidence="8" id="KW-0067">ATP-binding</keyword>
<dbReference type="InterPro" id="IPR001650">
    <property type="entry name" value="Helicase_C-like"/>
</dbReference>
<dbReference type="GO" id="GO:0003724">
    <property type="term" value="F:RNA helicase activity"/>
    <property type="evidence" value="ECO:0007669"/>
    <property type="project" value="UniProtKB-EC"/>
</dbReference>
<keyword evidence="3" id="KW-0150">Chloroplast</keyword>
<dbReference type="Pfam" id="PF00270">
    <property type="entry name" value="DEAD"/>
    <property type="match status" value="1"/>
</dbReference>
<evidence type="ECO:0000313" key="16">
    <source>
        <dbReference type="EMBL" id="KAK9162124.1"/>
    </source>
</evidence>
<dbReference type="Pfam" id="PF04408">
    <property type="entry name" value="WHD_HA2"/>
    <property type="match status" value="1"/>
</dbReference>
<dbReference type="PROSITE" id="PS51192">
    <property type="entry name" value="HELICASE_ATP_BIND_1"/>
    <property type="match status" value="1"/>
</dbReference>
<dbReference type="Pfam" id="PF07717">
    <property type="entry name" value="OB_NTP_bind"/>
    <property type="match status" value="1"/>
</dbReference>
<keyword evidence="10" id="KW-0809">Transit peptide</keyword>
<evidence type="ECO:0000256" key="6">
    <source>
        <dbReference type="ARBA" id="ARBA00022801"/>
    </source>
</evidence>
<evidence type="ECO:0000256" key="13">
    <source>
        <dbReference type="SAM" id="MobiDB-lite"/>
    </source>
</evidence>
<evidence type="ECO:0000256" key="8">
    <source>
        <dbReference type="ARBA" id="ARBA00022840"/>
    </source>
</evidence>
<dbReference type="Pfam" id="PF00271">
    <property type="entry name" value="Helicase_C"/>
    <property type="match status" value="1"/>
</dbReference>
<evidence type="ECO:0000313" key="17">
    <source>
        <dbReference type="Proteomes" id="UP001420932"/>
    </source>
</evidence>
<keyword evidence="7" id="KW-0347">Helicase</keyword>
<organism evidence="16 17">
    <name type="scientific">Stephania yunnanensis</name>
    <dbReference type="NCBI Taxonomy" id="152371"/>
    <lineage>
        <taxon>Eukaryota</taxon>
        <taxon>Viridiplantae</taxon>
        <taxon>Streptophyta</taxon>
        <taxon>Embryophyta</taxon>
        <taxon>Tracheophyta</taxon>
        <taxon>Spermatophyta</taxon>
        <taxon>Magnoliopsida</taxon>
        <taxon>Ranunculales</taxon>
        <taxon>Menispermaceae</taxon>
        <taxon>Menispermoideae</taxon>
        <taxon>Cissampelideae</taxon>
        <taxon>Stephania</taxon>
    </lineage>
</organism>
<feature type="compositionally biased region" description="Low complexity" evidence="13">
    <location>
        <begin position="34"/>
        <end position="54"/>
    </location>
</feature>
<dbReference type="GO" id="GO:0009507">
    <property type="term" value="C:chloroplast"/>
    <property type="evidence" value="ECO:0007669"/>
    <property type="project" value="UniProtKB-SubCell"/>
</dbReference>
<feature type="domain" description="Helicase C-terminal" evidence="15">
    <location>
        <begin position="892"/>
        <end position="1067"/>
    </location>
</feature>
<dbReference type="Pfam" id="PF21010">
    <property type="entry name" value="HA2_C"/>
    <property type="match status" value="1"/>
</dbReference>
<feature type="compositionally biased region" description="Basic residues" evidence="13">
    <location>
        <begin position="1"/>
        <end position="12"/>
    </location>
</feature>
<dbReference type="SMART" id="SM00847">
    <property type="entry name" value="HA2"/>
    <property type="match status" value="1"/>
</dbReference>
<dbReference type="InterPro" id="IPR056890">
    <property type="entry name" value="UBA_DHX29-like"/>
</dbReference>